<reference evidence="3 4" key="1">
    <citation type="journal article" date="2016" name="Nat. Commun.">
        <title>Thousands of microbial genomes shed light on interconnected biogeochemical processes in an aquifer system.</title>
        <authorList>
            <person name="Anantharaman K."/>
            <person name="Brown C.T."/>
            <person name="Hug L.A."/>
            <person name="Sharon I."/>
            <person name="Castelle C.J."/>
            <person name="Probst A.J."/>
            <person name="Thomas B.C."/>
            <person name="Singh A."/>
            <person name="Wilkins M.J."/>
            <person name="Karaoz U."/>
            <person name="Brodie E.L."/>
            <person name="Williams K.H."/>
            <person name="Hubbard S.S."/>
            <person name="Banfield J.F."/>
        </authorList>
    </citation>
    <scope>NUCLEOTIDE SEQUENCE [LARGE SCALE GENOMIC DNA]</scope>
</reference>
<keyword evidence="1" id="KW-0812">Transmembrane</keyword>
<feature type="domain" description="Glycosyltransferase subfamily 4-like N-terminal" evidence="2">
    <location>
        <begin position="23"/>
        <end position="176"/>
    </location>
</feature>
<evidence type="ECO:0000259" key="2">
    <source>
        <dbReference type="Pfam" id="PF13439"/>
    </source>
</evidence>
<dbReference type="AlphaFoldDB" id="A0A1F6DBS0"/>
<evidence type="ECO:0000256" key="1">
    <source>
        <dbReference type="SAM" id="Phobius"/>
    </source>
</evidence>
<proteinExistence type="predicted"/>
<accession>A0A1F6DBS0</accession>
<dbReference type="Pfam" id="PF13439">
    <property type="entry name" value="Glyco_transf_4"/>
    <property type="match status" value="1"/>
</dbReference>
<organism evidence="3 4">
    <name type="scientific">Candidatus Kaiserbacteria bacterium RIFCSPHIGHO2_01_FULL_56_24</name>
    <dbReference type="NCBI Taxonomy" id="1798487"/>
    <lineage>
        <taxon>Bacteria</taxon>
        <taxon>Candidatus Kaiseribacteriota</taxon>
    </lineage>
</organism>
<dbReference type="Proteomes" id="UP000176377">
    <property type="component" value="Unassembled WGS sequence"/>
</dbReference>
<dbReference type="PANTHER" id="PTHR12526:SF622">
    <property type="entry name" value="GLYCOSYLTRANSFERASE (GROUP I)"/>
    <property type="match status" value="1"/>
</dbReference>
<dbReference type="SUPFAM" id="SSF53756">
    <property type="entry name" value="UDP-Glycosyltransferase/glycogen phosphorylase"/>
    <property type="match status" value="1"/>
</dbReference>
<name>A0A1F6DBS0_9BACT</name>
<dbReference type="InterPro" id="IPR028098">
    <property type="entry name" value="Glyco_trans_4-like_N"/>
</dbReference>
<keyword evidence="1" id="KW-0472">Membrane</keyword>
<protein>
    <recommendedName>
        <fullName evidence="2">Glycosyltransferase subfamily 4-like N-terminal domain-containing protein</fullName>
    </recommendedName>
</protein>
<keyword evidence="1" id="KW-1133">Transmembrane helix</keyword>
<gene>
    <name evidence="3" type="ORF">A2765_00440</name>
</gene>
<dbReference type="Gene3D" id="3.40.50.2000">
    <property type="entry name" value="Glycogen Phosphorylase B"/>
    <property type="match status" value="2"/>
</dbReference>
<feature type="transmembrane region" description="Helical" evidence="1">
    <location>
        <begin position="78"/>
        <end position="97"/>
    </location>
</feature>
<evidence type="ECO:0000313" key="4">
    <source>
        <dbReference type="Proteomes" id="UP000176377"/>
    </source>
</evidence>
<evidence type="ECO:0000313" key="3">
    <source>
        <dbReference type="EMBL" id="OGG58835.1"/>
    </source>
</evidence>
<dbReference type="Pfam" id="PF13692">
    <property type="entry name" value="Glyco_trans_1_4"/>
    <property type="match status" value="1"/>
</dbReference>
<dbReference type="EMBL" id="MFLA01000026">
    <property type="protein sequence ID" value="OGG58835.1"/>
    <property type="molecule type" value="Genomic_DNA"/>
</dbReference>
<dbReference type="PANTHER" id="PTHR12526">
    <property type="entry name" value="GLYCOSYLTRANSFERASE"/>
    <property type="match status" value="1"/>
</dbReference>
<sequence>MRLFYVANIRIPTEKAHGVAIVKACESFARAGVETTLVAPRRRTPFEKDVFETYSVEPVFIVRFLPVIDLIRERAGRFVFALEAFTFHLSAYAYFFFKGRDALVYTREPGLIALSRLGFHVALECHLIPKRRAAFFRRARRARRIIVISGALRKAFVEAGFDPEKILVAPSGVDLSTFDIIVSKEDARTKVDLPQRARIATYTGNFTTMGEDKGISDIIRALPEVPDVVFVAAGGSDKDRTRYEEEARTSGVSDRVILRGHAAQETLALYQKAADVLLMPFPDLPHYRHHMSPVKMFEYMAAKRPIIASDLPTIREVLDETNAIIVPPGDPGALAAAIMKTIADPAGAQELARQAYEKAAGYTWQKRTERILEHIT</sequence>
<comment type="caution">
    <text evidence="3">The sequence shown here is derived from an EMBL/GenBank/DDBJ whole genome shotgun (WGS) entry which is preliminary data.</text>
</comment>